<dbReference type="InterPro" id="IPR035985">
    <property type="entry name" value="Ubiquitin-activating_enz"/>
</dbReference>
<dbReference type="GO" id="GO:0008641">
    <property type="term" value="F:ubiquitin-like modifier activating enzyme activity"/>
    <property type="evidence" value="ECO:0007669"/>
    <property type="project" value="InterPro"/>
</dbReference>
<keyword evidence="2" id="KW-0547">Nucleotide-binding</keyword>
<dbReference type="AlphaFoldDB" id="C0GFW6"/>
<protein>
    <submittedName>
        <fullName evidence="5">UBA/THIF-type NAD/FAD binding protein</fullName>
    </submittedName>
</protein>
<evidence type="ECO:0000313" key="6">
    <source>
        <dbReference type="Proteomes" id="UP000006443"/>
    </source>
</evidence>
<dbReference type="InterPro" id="IPR000594">
    <property type="entry name" value="ThiF_NAD_FAD-bd"/>
</dbReference>
<dbReference type="Proteomes" id="UP000006443">
    <property type="component" value="Unassembled WGS sequence"/>
</dbReference>
<dbReference type="GO" id="GO:0008146">
    <property type="term" value="F:sulfotransferase activity"/>
    <property type="evidence" value="ECO:0007669"/>
    <property type="project" value="TreeGrafter"/>
</dbReference>
<dbReference type="GO" id="GO:0005829">
    <property type="term" value="C:cytosol"/>
    <property type="evidence" value="ECO:0007669"/>
    <property type="project" value="TreeGrafter"/>
</dbReference>
<dbReference type="GO" id="GO:0016779">
    <property type="term" value="F:nucleotidyltransferase activity"/>
    <property type="evidence" value="ECO:0007669"/>
    <property type="project" value="TreeGrafter"/>
</dbReference>
<keyword evidence="6" id="KW-1185">Reference proteome</keyword>
<dbReference type="GO" id="GO:0005524">
    <property type="term" value="F:ATP binding"/>
    <property type="evidence" value="ECO:0007669"/>
    <property type="project" value="UniProtKB-KW"/>
</dbReference>
<evidence type="ECO:0000256" key="1">
    <source>
        <dbReference type="ARBA" id="ARBA00022679"/>
    </source>
</evidence>
<dbReference type="Gene3D" id="3.40.50.720">
    <property type="entry name" value="NAD(P)-binding Rossmann-like Domain"/>
    <property type="match status" value="1"/>
</dbReference>
<keyword evidence="3" id="KW-0067">ATP-binding</keyword>
<name>C0GFW6_DETAL</name>
<dbReference type="STRING" id="555088.DealDRAFT_1375"/>
<comment type="caution">
    <text evidence="5">The sequence shown here is derived from an EMBL/GenBank/DDBJ whole genome shotgun (WGS) entry which is preliminary data.</text>
</comment>
<dbReference type="PANTHER" id="PTHR10953">
    <property type="entry name" value="UBIQUITIN-ACTIVATING ENZYME E1"/>
    <property type="match status" value="1"/>
</dbReference>
<dbReference type="PANTHER" id="PTHR10953:SF102">
    <property type="entry name" value="ADENYLYLTRANSFERASE AND SULFURTRANSFERASE MOCS3"/>
    <property type="match status" value="1"/>
</dbReference>
<accession>C0GFW6</accession>
<dbReference type="GO" id="GO:0004792">
    <property type="term" value="F:thiosulfate-cyanide sulfurtransferase activity"/>
    <property type="evidence" value="ECO:0007669"/>
    <property type="project" value="TreeGrafter"/>
</dbReference>
<dbReference type="RefSeq" id="WP_008516076.1">
    <property type="nucleotide sequence ID" value="NZ_ACJM01000006.1"/>
</dbReference>
<keyword evidence="1" id="KW-0808">Transferase</keyword>
<organism evidence="5 6">
    <name type="scientific">Dethiobacter alkaliphilus AHT 1</name>
    <dbReference type="NCBI Taxonomy" id="555088"/>
    <lineage>
        <taxon>Bacteria</taxon>
        <taxon>Bacillati</taxon>
        <taxon>Bacillota</taxon>
        <taxon>Dethiobacteria</taxon>
        <taxon>Dethiobacterales</taxon>
        <taxon>Dethiobacteraceae</taxon>
        <taxon>Dethiobacter</taxon>
    </lineage>
</organism>
<dbReference type="InterPro" id="IPR045886">
    <property type="entry name" value="ThiF/MoeB/HesA"/>
</dbReference>
<evidence type="ECO:0000259" key="4">
    <source>
        <dbReference type="Pfam" id="PF00899"/>
    </source>
</evidence>
<reference evidence="5 6" key="1">
    <citation type="submission" date="2009-02" db="EMBL/GenBank/DDBJ databases">
        <title>Sequencing of the draft genome and assembly of Dethiobacter alkaliphilus AHT 1.</title>
        <authorList>
            <consortium name="US DOE Joint Genome Institute (JGI-PGF)"/>
            <person name="Lucas S."/>
            <person name="Copeland A."/>
            <person name="Lapidus A."/>
            <person name="Glavina del Rio T."/>
            <person name="Dalin E."/>
            <person name="Tice H."/>
            <person name="Bruce D."/>
            <person name="Goodwin L."/>
            <person name="Pitluck S."/>
            <person name="Larimer F."/>
            <person name="Land M.L."/>
            <person name="Hauser L."/>
            <person name="Muyzer G."/>
        </authorList>
    </citation>
    <scope>NUCLEOTIDE SEQUENCE [LARGE SCALE GENOMIC DNA]</scope>
    <source>
        <strain evidence="5 6">AHT 1</strain>
    </source>
</reference>
<proteinExistence type="predicted"/>
<dbReference type="EMBL" id="ACJM01000006">
    <property type="protein sequence ID" value="EEG77655.1"/>
    <property type="molecule type" value="Genomic_DNA"/>
</dbReference>
<dbReference type="Pfam" id="PF00899">
    <property type="entry name" value="ThiF"/>
    <property type="match status" value="1"/>
</dbReference>
<dbReference type="CDD" id="cd00757">
    <property type="entry name" value="ThiF_MoeB_HesA_family"/>
    <property type="match status" value="1"/>
</dbReference>
<dbReference type="NCBIfam" id="NF004281">
    <property type="entry name" value="PRK05690.1"/>
    <property type="match status" value="1"/>
</dbReference>
<dbReference type="SUPFAM" id="SSF69572">
    <property type="entry name" value="Activating enzymes of the ubiquitin-like proteins"/>
    <property type="match status" value="1"/>
</dbReference>
<feature type="domain" description="THIF-type NAD/FAD binding fold" evidence="4">
    <location>
        <begin position="10"/>
        <end position="245"/>
    </location>
</feature>
<dbReference type="OrthoDB" id="9804286at2"/>
<evidence type="ECO:0000313" key="5">
    <source>
        <dbReference type="EMBL" id="EEG77655.1"/>
    </source>
</evidence>
<gene>
    <name evidence="5" type="ORF">DealDRAFT_1375</name>
</gene>
<evidence type="ECO:0000256" key="3">
    <source>
        <dbReference type="ARBA" id="ARBA00022840"/>
    </source>
</evidence>
<dbReference type="eggNOG" id="COG0476">
    <property type="taxonomic scope" value="Bacteria"/>
</dbReference>
<evidence type="ECO:0000256" key="2">
    <source>
        <dbReference type="ARBA" id="ARBA00022741"/>
    </source>
</evidence>
<dbReference type="FunFam" id="3.40.50.720:FF:000033">
    <property type="entry name" value="Adenylyltransferase and sulfurtransferase MOCS3"/>
    <property type="match status" value="1"/>
</dbReference>
<sequence length="272" mass="29087">MLNDEQILRYSRHILLPEMGGKGQEKLLNAKVLLIGAGGLGSPAALYLAAAGVGTLGIMDADTVDVSNLQRQVIHTTPDVGKLKVESAKETIAELNPDVNVITYPEFATVDNIPEILPQYDVVVDGCDNFATRYLVSDAAVMYKKPYVYGSILRFDGQASVFNPPEGPCYRCIFPEAPPPGAVPSCQEAGVLGVLPGLLGVIQATEALKVILGVGDPLIGRLLLVDALGMEFMQGKVKRNVKCPVCGDEPTITELLAENYQQATCSVDLDEE</sequence>